<name>A0A7G5XCG7_9BACT</name>
<protein>
    <submittedName>
        <fullName evidence="3">DUF418 domain-containing protein</fullName>
    </submittedName>
</protein>
<proteinExistence type="predicted"/>
<dbReference type="RefSeq" id="WP_182801435.1">
    <property type="nucleotide sequence ID" value="NZ_CP060007.1"/>
</dbReference>
<dbReference type="PANTHER" id="PTHR30590:SF2">
    <property type="entry name" value="INNER MEMBRANE PROTEIN"/>
    <property type="match status" value="1"/>
</dbReference>
<evidence type="ECO:0000256" key="1">
    <source>
        <dbReference type="SAM" id="Phobius"/>
    </source>
</evidence>
<evidence type="ECO:0000313" key="3">
    <source>
        <dbReference type="EMBL" id="QNA43170.1"/>
    </source>
</evidence>
<dbReference type="EMBL" id="CP060007">
    <property type="protein sequence ID" value="QNA43170.1"/>
    <property type="molecule type" value="Genomic_DNA"/>
</dbReference>
<gene>
    <name evidence="3" type="ORF">H4075_13900</name>
</gene>
<feature type="transmembrane region" description="Helical" evidence="1">
    <location>
        <begin position="289"/>
        <end position="314"/>
    </location>
</feature>
<dbReference type="AlphaFoldDB" id="A0A7G5XCG7"/>
<feature type="transmembrane region" description="Helical" evidence="1">
    <location>
        <begin position="32"/>
        <end position="50"/>
    </location>
</feature>
<evidence type="ECO:0000313" key="4">
    <source>
        <dbReference type="Proteomes" id="UP000515344"/>
    </source>
</evidence>
<feature type="transmembrane region" description="Helical" evidence="1">
    <location>
        <begin position="410"/>
        <end position="429"/>
    </location>
</feature>
<keyword evidence="1" id="KW-1133">Transmembrane helix</keyword>
<dbReference type="PANTHER" id="PTHR30590">
    <property type="entry name" value="INNER MEMBRANE PROTEIN"/>
    <property type="match status" value="1"/>
</dbReference>
<evidence type="ECO:0000259" key="2">
    <source>
        <dbReference type="Pfam" id="PF04235"/>
    </source>
</evidence>
<feature type="transmembrane region" description="Helical" evidence="1">
    <location>
        <begin position="85"/>
        <end position="100"/>
    </location>
</feature>
<dbReference type="InterPro" id="IPR052529">
    <property type="entry name" value="Bact_Transport_Assoc"/>
</dbReference>
<feature type="transmembrane region" description="Helical" evidence="1">
    <location>
        <begin position="372"/>
        <end position="390"/>
    </location>
</feature>
<dbReference type="Proteomes" id="UP000515344">
    <property type="component" value="Chromosome"/>
</dbReference>
<feature type="transmembrane region" description="Helical" evidence="1">
    <location>
        <begin position="436"/>
        <end position="457"/>
    </location>
</feature>
<keyword evidence="1" id="KW-0472">Membrane</keyword>
<dbReference type="Pfam" id="PF04235">
    <property type="entry name" value="DUF418"/>
    <property type="match status" value="1"/>
</dbReference>
<keyword evidence="1" id="KW-0812">Transmembrane</keyword>
<feature type="transmembrane region" description="Helical" evidence="1">
    <location>
        <begin position="120"/>
        <end position="153"/>
    </location>
</feature>
<feature type="transmembrane region" description="Helical" evidence="1">
    <location>
        <begin position="159"/>
        <end position="180"/>
    </location>
</feature>
<feature type="transmembrane region" description="Helical" evidence="1">
    <location>
        <begin position="320"/>
        <end position="340"/>
    </location>
</feature>
<feature type="domain" description="DUF418" evidence="2">
    <location>
        <begin position="315"/>
        <end position="474"/>
    </location>
</feature>
<organism evidence="3 4">
    <name type="scientific">Lacibacter sediminis</name>
    <dbReference type="NCBI Taxonomy" id="2760713"/>
    <lineage>
        <taxon>Bacteria</taxon>
        <taxon>Pseudomonadati</taxon>
        <taxon>Bacteroidota</taxon>
        <taxon>Chitinophagia</taxon>
        <taxon>Chitinophagales</taxon>
        <taxon>Chitinophagaceae</taxon>
        <taxon>Lacibacter</taxon>
    </lineage>
</organism>
<sequence>MSNNFVDMEQDSSVPSPVSTNPIPERLFSLDVIRGIALLGILLISIWEFGGFSTNEQNRLRLLGKGFDFNLFASALLLFEGKMRALFSLVFGAGIILYMQKPNQPGLPSTQELYIRRQMWLMAFGVINAFLLLWPGDILFQYGVMGILLFPFFRMSKKGLLIAAIIVTLIYCGKMYWFYADDHKAYKKFKAIELIEQKNKKDSAAQHIKDSLSGMSKADLAKSDSLFKEKTKLNRIQEGDKSRWEGLVKGLKYDSTKAPEKGEKTAMWGNYKKVWQHLYQRAQGKEAAWLYRIGIWDIGSMMLLGMALLGFGFFSNRFSTGTYVLLAIAGIALGIFLGWLRLDLQHSKHVDYIKYLSKKPISPMQFFPIERLSLALGYASLIMLLLRMKLLQWLWQAFAATGRLAFSNYFMQTIICTLFFYGYGFGYFGRLTQAQLYFFVVEIWIVQMVFSVFWLRFYQYGPVEWLWRCLVYRKRFSNKKENA</sequence>
<accession>A0A7G5XCG7</accession>
<reference evidence="4" key="1">
    <citation type="submission" date="2020-08" db="EMBL/GenBank/DDBJ databases">
        <title>Lacibacter sp. S13-6-6 genome sequencing.</title>
        <authorList>
            <person name="Jin L."/>
        </authorList>
    </citation>
    <scope>NUCLEOTIDE SEQUENCE [LARGE SCALE GENOMIC DNA]</scope>
    <source>
        <strain evidence="4">S13-6-6</strain>
    </source>
</reference>
<dbReference type="KEGG" id="lacs:H4075_13900"/>
<keyword evidence="4" id="KW-1185">Reference proteome</keyword>
<dbReference type="InterPro" id="IPR007349">
    <property type="entry name" value="DUF418"/>
</dbReference>